<reference evidence="2" key="1">
    <citation type="journal article" date="2022" name="Mol. Ecol. Resour.">
        <title>The genomes of chicory, endive, great burdock and yacon provide insights into Asteraceae palaeo-polyploidization history and plant inulin production.</title>
        <authorList>
            <person name="Fan W."/>
            <person name="Wang S."/>
            <person name="Wang H."/>
            <person name="Wang A."/>
            <person name="Jiang F."/>
            <person name="Liu H."/>
            <person name="Zhao H."/>
            <person name="Xu D."/>
            <person name="Zhang Y."/>
        </authorList>
    </citation>
    <scope>NUCLEOTIDE SEQUENCE [LARGE SCALE GENOMIC DNA]</scope>
    <source>
        <strain evidence="2">cv. Yunnan</strain>
    </source>
</reference>
<name>A0ACB9B853_9ASTR</name>
<organism evidence="1 2">
    <name type="scientific">Smallanthus sonchifolius</name>
    <dbReference type="NCBI Taxonomy" id="185202"/>
    <lineage>
        <taxon>Eukaryota</taxon>
        <taxon>Viridiplantae</taxon>
        <taxon>Streptophyta</taxon>
        <taxon>Embryophyta</taxon>
        <taxon>Tracheophyta</taxon>
        <taxon>Spermatophyta</taxon>
        <taxon>Magnoliopsida</taxon>
        <taxon>eudicotyledons</taxon>
        <taxon>Gunneridae</taxon>
        <taxon>Pentapetalae</taxon>
        <taxon>asterids</taxon>
        <taxon>campanulids</taxon>
        <taxon>Asterales</taxon>
        <taxon>Asteraceae</taxon>
        <taxon>Asteroideae</taxon>
        <taxon>Heliantheae alliance</taxon>
        <taxon>Millerieae</taxon>
        <taxon>Smallanthus</taxon>
    </lineage>
</organism>
<evidence type="ECO:0000313" key="1">
    <source>
        <dbReference type="EMBL" id="KAI3717768.1"/>
    </source>
</evidence>
<gene>
    <name evidence="1" type="ORF">L1987_69587</name>
</gene>
<accession>A0ACB9B853</accession>
<protein>
    <submittedName>
        <fullName evidence="1">Uncharacterized protein</fullName>
    </submittedName>
</protein>
<reference evidence="1 2" key="2">
    <citation type="journal article" date="2022" name="Mol. Ecol. Resour.">
        <title>The genomes of chicory, endive, great burdock and yacon provide insights into Asteraceae paleo-polyploidization history and plant inulin production.</title>
        <authorList>
            <person name="Fan W."/>
            <person name="Wang S."/>
            <person name="Wang H."/>
            <person name="Wang A."/>
            <person name="Jiang F."/>
            <person name="Liu H."/>
            <person name="Zhao H."/>
            <person name="Xu D."/>
            <person name="Zhang Y."/>
        </authorList>
    </citation>
    <scope>NUCLEOTIDE SEQUENCE [LARGE SCALE GENOMIC DNA]</scope>
    <source>
        <strain evidence="2">cv. Yunnan</strain>
        <tissue evidence="1">Leaves</tissue>
    </source>
</reference>
<keyword evidence="2" id="KW-1185">Reference proteome</keyword>
<dbReference type="EMBL" id="CM042040">
    <property type="protein sequence ID" value="KAI3717768.1"/>
    <property type="molecule type" value="Genomic_DNA"/>
</dbReference>
<evidence type="ECO:0000313" key="2">
    <source>
        <dbReference type="Proteomes" id="UP001056120"/>
    </source>
</evidence>
<dbReference type="Proteomes" id="UP001056120">
    <property type="component" value="Linkage Group LG23"/>
</dbReference>
<sequence>MTVPSHLRSTYFNPNFTLPQRRNLFPENSPSNLLTFGSTMNLNQMLQAKHEMRDTNNPVELSETEESLRTKRRSPAELDLSSPHQMGNYLMQSSTGPMAASHPSVPANFWMAAGHQHQVMNGDPIWTFPNVYNSGAVYRGTVSSGLHFMNFPTPVAVVPGQQLGAGSGGNGGGGGGYGEGQLNMLSGLNSYRTMFGPGSAESPASGSRGGGGGEDTTSHNS</sequence>
<comment type="caution">
    <text evidence="1">The sequence shown here is derived from an EMBL/GenBank/DDBJ whole genome shotgun (WGS) entry which is preliminary data.</text>
</comment>
<proteinExistence type="predicted"/>